<dbReference type="InterPro" id="IPR038715">
    <property type="entry name" value="RNA_pol_inhibitor_sf"/>
</dbReference>
<dbReference type="Gene3D" id="3.10.20.510">
    <property type="entry name" value="RNA polymerase inhibitor"/>
    <property type="match status" value="1"/>
</dbReference>
<protein>
    <submittedName>
        <fullName evidence="1">Host RNA-polymerase inhibitor</fullName>
    </submittedName>
</protein>
<organism evidence="1 2">
    <name type="scientific">Pseudomonas phage FRS</name>
    <dbReference type="NCBI Taxonomy" id="2861366"/>
    <lineage>
        <taxon>Viruses</taxon>
        <taxon>Duplodnaviria</taxon>
        <taxon>Heunggongvirae</taxon>
        <taxon>Uroviricota</taxon>
        <taxon>Caudoviricetes</taxon>
        <taxon>Autographivirales</taxon>
        <taxon>Autotranscriptaviridae</taxon>
        <taxon>Studiervirinae</taxon>
        <taxon>Ghunavirus</taxon>
        <taxon>Ghunavirus gv17A</taxon>
        <taxon>Ghunavirus 17A</taxon>
    </lineage>
</organism>
<evidence type="ECO:0000313" key="1">
    <source>
        <dbReference type="EMBL" id="QXV72563.1"/>
    </source>
</evidence>
<sequence>MSKQDTKMKLFKATVKVRGEMEEVPVWAESIETALEVADMEYGEDNVYRLRPEVTV</sequence>
<dbReference type="EMBL" id="MZ598487">
    <property type="protein sequence ID" value="QXV72563.1"/>
    <property type="molecule type" value="Genomic_DNA"/>
</dbReference>
<accession>A0AAE7VK29</accession>
<reference evidence="1" key="1">
    <citation type="submission" date="2021-07" db="EMBL/GenBank/DDBJ databases">
        <authorList>
            <person name="DeCurzio J.M.K."/>
            <person name="Krukonis G.P."/>
            <person name="Delesalle V.A."/>
        </authorList>
    </citation>
    <scope>NUCLEOTIDE SEQUENCE</scope>
</reference>
<dbReference type="Proteomes" id="UP000827997">
    <property type="component" value="Segment"/>
</dbReference>
<evidence type="ECO:0000313" key="2">
    <source>
        <dbReference type="Proteomes" id="UP000827997"/>
    </source>
</evidence>
<dbReference type="InterPro" id="IPR016412">
    <property type="entry name" value="RNA_pol_inhibitor"/>
</dbReference>
<proteinExistence type="predicted"/>
<gene>
    <name evidence="1" type="ORF">FRS_16</name>
</gene>
<dbReference type="Pfam" id="PF16857">
    <property type="entry name" value="RNA_pol_inhib"/>
    <property type="match status" value="1"/>
</dbReference>
<name>A0AAE7VK29_9CAUD</name>